<dbReference type="EMBL" id="QZCH01000004">
    <property type="protein sequence ID" value="RJG49494.1"/>
    <property type="molecule type" value="Genomic_DNA"/>
</dbReference>
<keyword evidence="3 12" id="KW-0812">Transmembrane</keyword>
<feature type="transmembrane region" description="Helical" evidence="12">
    <location>
        <begin position="243"/>
        <end position="263"/>
    </location>
</feature>
<evidence type="ECO:0000256" key="5">
    <source>
        <dbReference type="ARBA" id="ARBA00022989"/>
    </source>
</evidence>
<feature type="transmembrane region" description="Helical" evidence="12">
    <location>
        <begin position="300"/>
        <end position="321"/>
    </location>
</feature>
<keyword evidence="6" id="KW-0560">Oxidoreductase</keyword>
<name>A0A418YHG6_9GAMM</name>
<accession>A0A418YHG6</accession>
<reference evidence="13 14" key="2">
    <citation type="submission" date="2019-01" db="EMBL/GenBank/DDBJ databases">
        <title>Motilimonas pumilus sp. nov., isolated from the gut of sea cucumber (Apostichopus japonicus).</title>
        <authorList>
            <person name="Wang F.-Q."/>
            <person name="Ren L.-H."/>
            <person name="Lin Y.-W."/>
            <person name="Sun G.-H."/>
            <person name="Du Z.-J."/>
            <person name="Zhao J.-X."/>
            <person name="Liu X.-J."/>
            <person name="Liu L.-J."/>
        </authorList>
    </citation>
    <scope>NUCLEOTIDE SEQUENCE [LARGE SCALE GENOMIC DNA]</scope>
    <source>
        <strain evidence="13 14">PLHSC7-2</strain>
    </source>
</reference>
<dbReference type="AlphaFoldDB" id="A0A418YHG6"/>
<dbReference type="Proteomes" id="UP000283255">
    <property type="component" value="Unassembled WGS sequence"/>
</dbReference>
<keyword evidence="5 12" id="KW-1133">Transmembrane helix</keyword>
<keyword evidence="2" id="KW-1003">Cell membrane</keyword>
<organism evidence="13 14">
    <name type="scientific">Motilimonas pumila</name>
    <dbReference type="NCBI Taxonomy" id="2303987"/>
    <lineage>
        <taxon>Bacteria</taxon>
        <taxon>Pseudomonadati</taxon>
        <taxon>Pseudomonadota</taxon>
        <taxon>Gammaproteobacteria</taxon>
        <taxon>Alteromonadales</taxon>
        <taxon>Alteromonadales genera incertae sedis</taxon>
        <taxon>Motilimonas</taxon>
    </lineage>
</organism>
<evidence type="ECO:0000313" key="13">
    <source>
        <dbReference type="EMBL" id="RJG49494.1"/>
    </source>
</evidence>
<feature type="transmembrane region" description="Helical" evidence="12">
    <location>
        <begin position="169"/>
        <end position="187"/>
    </location>
</feature>
<evidence type="ECO:0000256" key="6">
    <source>
        <dbReference type="ARBA" id="ARBA00023002"/>
    </source>
</evidence>
<protein>
    <submittedName>
        <fullName evidence="13">Heme A synthase</fullName>
    </submittedName>
</protein>
<keyword evidence="9 12" id="KW-0472">Membrane</keyword>
<evidence type="ECO:0000256" key="10">
    <source>
        <dbReference type="ARBA" id="ARBA00023157"/>
    </source>
</evidence>
<evidence type="ECO:0000256" key="11">
    <source>
        <dbReference type="ARBA" id="ARBA00023444"/>
    </source>
</evidence>
<evidence type="ECO:0000256" key="1">
    <source>
        <dbReference type="ARBA" id="ARBA00004141"/>
    </source>
</evidence>
<evidence type="ECO:0000256" key="2">
    <source>
        <dbReference type="ARBA" id="ARBA00022475"/>
    </source>
</evidence>
<dbReference type="InterPro" id="IPR003780">
    <property type="entry name" value="COX15/CtaA_fam"/>
</dbReference>
<dbReference type="PANTHER" id="PTHR35457:SF1">
    <property type="entry name" value="HEME A SYNTHASE"/>
    <property type="match status" value="1"/>
</dbReference>
<keyword evidence="8" id="KW-0350">Heme biosynthesis</keyword>
<evidence type="ECO:0000256" key="3">
    <source>
        <dbReference type="ARBA" id="ARBA00022692"/>
    </source>
</evidence>
<keyword evidence="7" id="KW-0408">Iron</keyword>
<evidence type="ECO:0000256" key="8">
    <source>
        <dbReference type="ARBA" id="ARBA00023133"/>
    </source>
</evidence>
<comment type="caution">
    <text evidence="13">The sequence shown here is derived from an EMBL/GenBank/DDBJ whole genome shotgun (WGS) entry which is preliminary data.</text>
</comment>
<dbReference type="PANTHER" id="PTHR35457">
    <property type="entry name" value="HEME A SYNTHASE"/>
    <property type="match status" value="1"/>
</dbReference>
<sequence length="330" mass="36121">MAKFRALALLALLLGFIVVGMGAYTRLTEAGLGCPDWPGCYGFNLVPQTAAEIAIAEAKFPDTPLEVGKAWNEMVHRYLAAGLGLLIAVLWFQALYFRRQRWLCTGLSALVVMQALLGMWTVTLNLMPLVVMAHLLGGFFILVLLLLLNLNLATWITAALYDQRALKPYLIMVGLVVLAQIALGGWTSSNYAAVVCSSLPICEGDWLNQINFAKGFSMPSAESYQYGVLDYSARLTIHVSHRLWAGVTALCVLGIALYCWKFSRDLTSRRLAQSLLVILLVQVGLGVSNVWFHLPIAVAVAHNLVAAILLLALTCLAYRIWQPPSSQGAR</sequence>
<dbReference type="GO" id="GO:0006784">
    <property type="term" value="P:heme A biosynthetic process"/>
    <property type="evidence" value="ECO:0007669"/>
    <property type="project" value="InterPro"/>
</dbReference>
<dbReference type="InterPro" id="IPR050450">
    <property type="entry name" value="COX15/CtaA_HemeA_synthase"/>
</dbReference>
<feature type="transmembrane region" description="Helical" evidence="12">
    <location>
        <begin position="78"/>
        <end position="97"/>
    </location>
</feature>
<dbReference type="Pfam" id="PF02628">
    <property type="entry name" value="COX15-CtaA"/>
    <property type="match status" value="1"/>
</dbReference>
<dbReference type="GO" id="GO:0016491">
    <property type="term" value="F:oxidoreductase activity"/>
    <property type="evidence" value="ECO:0007669"/>
    <property type="project" value="UniProtKB-KW"/>
</dbReference>
<dbReference type="GO" id="GO:0016020">
    <property type="term" value="C:membrane"/>
    <property type="evidence" value="ECO:0007669"/>
    <property type="project" value="UniProtKB-SubCell"/>
</dbReference>
<evidence type="ECO:0000256" key="9">
    <source>
        <dbReference type="ARBA" id="ARBA00023136"/>
    </source>
</evidence>
<feature type="transmembrane region" description="Helical" evidence="12">
    <location>
        <begin position="102"/>
        <end position="120"/>
    </location>
</feature>
<keyword evidence="4" id="KW-0479">Metal-binding</keyword>
<evidence type="ECO:0000313" key="14">
    <source>
        <dbReference type="Proteomes" id="UP000283255"/>
    </source>
</evidence>
<comment type="pathway">
    <text evidence="11">Porphyrin-containing compound metabolism.</text>
</comment>
<gene>
    <name evidence="13" type="ORF">D1Z90_05925</name>
</gene>
<dbReference type="GO" id="GO:0046872">
    <property type="term" value="F:metal ion binding"/>
    <property type="evidence" value="ECO:0007669"/>
    <property type="project" value="UniProtKB-KW"/>
</dbReference>
<feature type="transmembrane region" description="Helical" evidence="12">
    <location>
        <begin position="126"/>
        <end position="148"/>
    </location>
</feature>
<dbReference type="RefSeq" id="WP_119909829.1">
    <property type="nucleotide sequence ID" value="NZ_QZCH01000004.1"/>
</dbReference>
<comment type="subcellular location">
    <subcellularLocation>
        <location evidence="1">Membrane</location>
        <topology evidence="1">Multi-pass membrane protein</topology>
    </subcellularLocation>
</comment>
<evidence type="ECO:0000256" key="7">
    <source>
        <dbReference type="ARBA" id="ARBA00023004"/>
    </source>
</evidence>
<reference evidence="13 14" key="1">
    <citation type="submission" date="2018-09" db="EMBL/GenBank/DDBJ databases">
        <authorList>
            <person name="Wang F."/>
        </authorList>
    </citation>
    <scope>NUCLEOTIDE SEQUENCE [LARGE SCALE GENOMIC DNA]</scope>
    <source>
        <strain evidence="13 14">PLHSC7-2</strain>
    </source>
</reference>
<evidence type="ECO:0000256" key="12">
    <source>
        <dbReference type="SAM" id="Phobius"/>
    </source>
</evidence>
<dbReference type="OrthoDB" id="1447144at2"/>
<keyword evidence="10" id="KW-1015">Disulfide bond</keyword>
<proteinExistence type="predicted"/>
<keyword evidence="14" id="KW-1185">Reference proteome</keyword>
<feature type="transmembrane region" description="Helical" evidence="12">
    <location>
        <begin position="275"/>
        <end position="294"/>
    </location>
</feature>
<evidence type="ECO:0000256" key="4">
    <source>
        <dbReference type="ARBA" id="ARBA00022723"/>
    </source>
</evidence>